<dbReference type="AlphaFoldDB" id="A0A6A6GH34"/>
<evidence type="ECO:0000313" key="11">
    <source>
        <dbReference type="Proteomes" id="UP000799538"/>
    </source>
</evidence>
<comment type="subcellular location">
    <subcellularLocation>
        <location evidence="1">Endoplasmic reticulum membrane</location>
        <topology evidence="1">Multi-pass membrane protein</topology>
    </subcellularLocation>
</comment>
<evidence type="ECO:0000313" key="10">
    <source>
        <dbReference type="EMBL" id="KAF2224929.1"/>
    </source>
</evidence>
<evidence type="ECO:0000256" key="2">
    <source>
        <dbReference type="ARBA" id="ARBA00004687"/>
    </source>
</evidence>
<keyword evidence="5" id="KW-0256">Endoplasmic reticulum</keyword>
<protein>
    <submittedName>
        <fullName evidence="10">GPI biosynthesis protein family Pig-F-domain-containing protein</fullName>
    </submittedName>
</protein>
<evidence type="ECO:0000256" key="4">
    <source>
        <dbReference type="ARBA" id="ARBA00022692"/>
    </source>
</evidence>
<dbReference type="Pfam" id="PF06699">
    <property type="entry name" value="PIG-F"/>
    <property type="match status" value="1"/>
</dbReference>
<dbReference type="OrthoDB" id="17366at2759"/>
<feature type="transmembrane region" description="Helical" evidence="9">
    <location>
        <begin position="63"/>
        <end position="85"/>
    </location>
</feature>
<evidence type="ECO:0000256" key="7">
    <source>
        <dbReference type="ARBA" id="ARBA00023136"/>
    </source>
</evidence>
<evidence type="ECO:0000256" key="1">
    <source>
        <dbReference type="ARBA" id="ARBA00004477"/>
    </source>
</evidence>
<keyword evidence="11" id="KW-1185">Reference proteome</keyword>
<feature type="region of interest" description="Disordered" evidence="8">
    <location>
        <begin position="1"/>
        <end position="27"/>
    </location>
</feature>
<feature type="transmembrane region" description="Helical" evidence="9">
    <location>
        <begin position="143"/>
        <end position="164"/>
    </location>
</feature>
<keyword evidence="4 9" id="KW-0812">Transmembrane</keyword>
<dbReference type="GO" id="GO:0006506">
    <property type="term" value="P:GPI anchor biosynthetic process"/>
    <property type="evidence" value="ECO:0007669"/>
    <property type="project" value="UniProtKB-UniPathway"/>
</dbReference>
<dbReference type="GO" id="GO:0005789">
    <property type="term" value="C:endoplasmic reticulum membrane"/>
    <property type="evidence" value="ECO:0007669"/>
    <property type="project" value="UniProtKB-SubCell"/>
</dbReference>
<evidence type="ECO:0000256" key="8">
    <source>
        <dbReference type="SAM" id="MobiDB-lite"/>
    </source>
</evidence>
<proteinExistence type="predicted"/>
<dbReference type="UniPathway" id="UPA00196"/>
<comment type="pathway">
    <text evidence="2">Glycolipid biosynthesis; glycosylphosphatidylinositol-anchor biosynthesis.</text>
</comment>
<evidence type="ECO:0000256" key="3">
    <source>
        <dbReference type="ARBA" id="ARBA00022502"/>
    </source>
</evidence>
<evidence type="ECO:0000256" key="5">
    <source>
        <dbReference type="ARBA" id="ARBA00022824"/>
    </source>
</evidence>
<evidence type="ECO:0000256" key="9">
    <source>
        <dbReference type="SAM" id="Phobius"/>
    </source>
</evidence>
<feature type="transmembrane region" description="Helical" evidence="9">
    <location>
        <begin position="106"/>
        <end position="137"/>
    </location>
</feature>
<accession>A0A6A6GH34</accession>
<keyword evidence="6 9" id="KW-1133">Transmembrane helix</keyword>
<keyword evidence="3" id="KW-0337">GPI-anchor biosynthesis</keyword>
<dbReference type="EMBL" id="ML992504">
    <property type="protein sequence ID" value="KAF2224929.1"/>
    <property type="molecule type" value="Genomic_DNA"/>
</dbReference>
<name>A0A6A6GH34_9PEZI</name>
<dbReference type="Proteomes" id="UP000799538">
    <property type="component" value="Unassembled WGS sequence"/>
</dbReference>
<dbReference type="InterPro" id="IPR009580">
    <property type="entry name" value="GPI_biosynthesis_protein_Pig-F"/>
</dbReference>
<organism evidence="10 11">
    <name type="scientific">Elsinoe ampelina</name>
    <dbReference type="NCBI Taxonomy" id="302913"/>
    <lineage>
        <taxon>Eukaryota</taxon>
        <taxon>Fungi</taxon>
        <taxon>Dikarya</taxon>
        <taxon>Ascomycota</taxon>
        <taxon>Pezizomycotina</taxon>
        <taxon>Dothideomycetes</taxon>
        <taxon>Dothideomycetidae</taxon>
        <taxon>Myriangiales</taxon>
        <taxon>Elsinoaceae</taxon>
        <taxon>Elsinoe</taxon>
    </lineage>
</organism>
<gene>
    <name evidence="10" type="ORF">BDZ85DRAFT_233181</name>
</gene>
<feature type="transmembrane region" description="Helical" evidence="9">
    <location>
        <begin position="185"/>
        <end position="205"/>
    </location>
</feature>
<evidence type="ECO:0000256" key="6">
    <source>
        <dbReference type="ARBA" id="ARBA00022989"/>
    </source>
</evidence>
<sequence>MAPKDAPAAPASPATASKSKTPPTTSPIEILDNPLSKAYTHIHTLSTLSIFTYTFPSLVADPIATMAGSLLPLALFQGIYCAICLPGTTSNTSTKGKKKGTQELTIGFRIVPALLSLALTLTLGTPLLTLLLLLFGAPFTTHQLHTLLCAAHIALLAAPQLIYVHGVVAEKWLAIASLNVPVDEVFGASLGAAVGAWVGAVPIPLDWDREWQKWPVTILAGAYAGWAVGRTVGGTVGRGMRVKLE</sequence>
<keyword evidence="7 9" id="KW-0472">Membrane</keyword>
<reference evidence="11" key="1">
    <citation type="journal article" date="2020" name="Stud. Mycol.">
        <title>101 Dothideomycetes genomes: A test case for predicting lifestyles and emergence of pathogens.</title>
        <authorList>
            <person name="Haridas S."/>
            <person name="Albert R."/>
            <person name="Binder M."/>
            <person name="Bloem J."/>
            <person name="LaButti K."/>
            <person name="Salamov A."/>
            <person name="Andreopoulos B."/>
            <person name="Baker S."/>
            <person name="Barry K."/>
            <person name="Bills G."/>
            <person name="Bluhm B."/>
            <person name="Cannon C."/>
            <person name="Castanera R."/>
            <person name="Culley D."/>
            <person name="Daum C."/>
            <person name="Ezra D."/>
            <person name="Gonzalez J."/>
            <person name="Henrissat B."/>
            <person name="Kuo A."/>
            <person name="Liang C."/>
            <person name="Lipzen A."/>
            <person name="Lutzoni F."/>
            <person name="Magnuson J."/>
            <person name="Mondo S."/>
            <person name="Nolan M."/>
            <person name="Ohm R."/>
            <person name="Pangilinan J."/>
            <person name="Park H.-J."/>
            <person name="Ramirez L."/>
            <person name="Alfaro M."/>
            <person name="Sun H."/>
            <person name="Tritt A."/>
            <person name="Yoshinaga Y."/>
            <person name="Zwiers L.-H."/>
            <person name="Turgeon B."/>
            <person name="Goodwin S."/>
            <person name="Spatafora J."/>
            <person name="Crous P."/>
            <person name="Grigoriev I."/>
        </authorList>
    </citation>
    <scope>NUCLEOTIDE SEQUENCE [LARGE SCALE GENOMIC DNA]</scope>
    <source>
        <strain evidence="11">CECT 20119</strain>
    </source>
</reference>